<dbReference type="Proteomes" id="UP001054902">
    <property type="component" value="Unassembled WGS sequence"/>
</dbReference>
<evidence type="ECO:0000313" key="4">
    <source>
        <dbReference type="Proteomes" id="UP001054902"/>
    </source>
</evidence>
<dbReference type="PROSITE" id="PS51375">
    <property type="entry name" value="PPR"/>
    <property type="match status" value="1"/>
</dbReference>
<dbReference type="InterPro" id="IPR011990">
    <property type="entry name" value="TPR-like_helical_dom_sf"/>
</dbReference>
<name>A0AAD3CRY9_9STRA</name>
<protein>
    <recommendedName>
        <fullName evidence="5">Pentacotripeptide-repeat region of PRORP domain-containing protein</fullName>
    </recommendedName>
</protein>
<keyword evidence="1" id="KW-0677">Repeat</keyword>
<dbReference type="InterPro" id="IPR051222">
    <property type="entry name" value="PPR/CCM1_RNA-binding"/>
</dbReference>
<evidence type="ECO:0000256" key="1">
    <source>
        <dbReference type="ARBA" id="ARBA00022737"/>
    </source>
</evidence>
<dbReference type="PANTHER" id="PTHR47942">
    <property type="entry name" value="TETRATRICOPEPTIDE REPEAT (TPR)-LIKE SUPERFAMILY PROTEIN-RELATED"/>
    <property type="match status" value="1"/>
</dbReference>
<dbReference type="PANTHER" id="PTHR47942:SF63">
    <property type="entry name" value="PENTATRICOPEPTIDE REPEAT-CONTAINING PROTEIN"/>
    <property type="match status" value="1"/>
</dbReference>
<evidence type="ECO:0000313" key="3">
    <source>
        <dbReference type="EMBL" id="GFH49619.1"/>
    </source>
</evidence>
<proteinExistence type="predicted"/>
<feature type="repeat" description="PPR" evidence="2">
    <location>
        <begin position="856"/>
        <end position="891"/>
    </location>
</feature>
<dbReference type="InterPro" id="IPR002885">
    <property type="entry name" value="PPR_rpt"/>
</dbReference>
<sequence length="967" mass="111211">MERTRIACRAAGFHIKRIGREASKKSPHFYRKQNGLIQTSLVVQGVQEKLHTSRSFNSNVLPGRIDDEIILDPNENANKILNDISIGSMTPQEVHNAKNLIHHYCKRQTIQDSITSEKILDRLYTERIDGGNQTVKISAKDYNVIVKSYGSTSPSLNGAEKAELLVEKMLDRFEFHKNSHDAYDIGVAPDEFTYHSLLTAWCSNKSDGAIQKAEDLLAYLESDDSAFQPNSWTYNIMMNGYANQDDKFGYAQKAEDMLLLMTALQKDGNSSINPGTLSFNIVLKAWRNSGGGVESANRAKDILQLMMKLHADGHLNVKPDRISFLTVMDAYIKHCQCKEELALHIENVMDLLFQSGLGEEKGLIVDLVNQSLENIRRLDLKGGQTVERLLEKFHLAMEKGEIYDKPNMDTYSLCIATMLRNSTTRKKGEVMLQKLRDGHFDVVPDSKSMNRILQVFCYEYNQKDTLNFFQSMNEFTNYKQKDAVPDTVSYGIMARMYAASNDKDSRKGVEKLLNDMEEAYSEGKISRLDPFVYDVCIQKLSKSNFYPDHAKAQEVLMNMIKKYDEGHLEEEPDVVLWNAVMTGFCNVTKHNDVHSITWDLFNLMRERNRKTSTPSAPDSVTFLLLIQSHRFLPDRIAKIVDIMEKESRLRPNSLQLTNRVYETALFALSYQKYGDRKLAEKIFQNMIELEKSGVKKEKASRQSLDHTIRAQCIDDANQGHVYLMNAVKRFERGDLHVLPTVEGFNAVLYSWVNARHRKAFRKAEEIYATMTRLAENNSSIKPCAKTNSLLLRIYHKSNRKRVRNRAIKFFEKLEDDAIDLHTYNVMLMFLSSFHEKNIFDKAKAIFEKMKSRDMFNEMSYNSMLHICARTGGSLDEFLAIYEDALSSNYISDRTFSYVLRHLTSVPEKIDVLKCKEVFDTACERGLLSQHCIMEIKQSFPNEEDRSENFAHDLIMEIPKSWQHKCHS</sequence>
<evidence type="ECO:0008006" key="5">
    <source>
        <dbReference type="Google" id="ProtNLM"/>
    </source>
</evidence>
<dbReference type="Gene3D" id="1.25.40.10">
    <property type="entry name" value="Tetratricopeptide repeat domain"/>
    <property type="match status" value="4"/>
</dbReference>
<accession>A0AAD3CRY9</accession>
<organism evidence="3 4">
    <name type="scientific">Chaetoceros tenuissimus</name>
    <dbReference type="NCBI Taxonomy" id="426638"/>
    <lineage>
        <taxon>Eukaryota</taxon>
        <taxon>Sar</taxon>
        <taxon>Stramenopiles</taxon>
        <taxon>Ochrophyta</taxon>
        <taxon>Bacillariophyta</taxon>
        <taxon>Coscinodiscophyceae</taxon>
        <taxon>Chaetocerotophycidae</taxon>
        <taxon>Chaetocerotales</taxon>
        <taxon>Chaetocerotaceae</taxon>
        <taxon>Chaetoceros</taxon>
    </lineage>
</organism>
<comment type="caution">
    <text evidence="3">The sequence shown here is derived from an EMBL/GenBank/DDBJ whole genome shotgun (WGS) entry which is preliminary data.</text>
</comment>
<dbReference type="EMBL" id="BLLK01000038">
    <property type="protein sequence ID" value="GFH49619.1"/>
    <property type="molecule type" value="Genomic_DNA"/>
</dbReference>
<keyword evidence="4" id="KW-1185">Reference proteome</keyword>
<reference evidence="3 4" key="1">
    <citation type="journal article" date="2021" name="Sci. Rep.">
        <title>The genome of the diatom Chaetoceros tenuissimus carries an ancient integrated fragment of an extant virus.</title>
        <authorList>
            <person name="Hongo Y."/>
            <person name="Kimura K."/>
            <person name="Takaki Y."/>
            <person name="Yoshida Y."/>
            <person name="Baba S."/>
            <person name="Kobayashi G."/>
            <person name="Nagasaki K."/>
            <person name="Hano T."/>
            <person name="Tomaru Y."/>
        </authorList>
    </citation>
    <scope>NUCLEOTIDE SEQUENCE [LARGE SCALE GENOMIC DNA]</scope>
    <source>
        <strain evidence="3 4">NIES-3715</strain>
    </source>
</reference>
<gene>
    <name evidence="3" type="ORF">CTEN210_06095</name>
</gene>
<dbReference type="AlphaFoldDB" id="A0AAD3CRY9"/>
<evidence type="ECO:0000256" key="2">
    <source>
        <dbReference type="PROSITE-ProRule" id="PRU00708"/>
    </source>
</evidence>